<proteinExistence type="predicted"/>
<dbReference type="Proteomes" id="UP000602510">
    <property type="component" value="Unassembled WGS sequence"/>
</dbReference>
<feature type="region of interest" description="Disordered" evidence="1">
    <location>
        <begin position="294"/>
        <end position="314"/>
    </location>
</feature>
<dbReference type="Gene3D" id="1.25.10.10">
    <property type="entry name" value="Leucine-rich Repeat Variant"/>
    <property type="match status" value="1"/>
</dbReference>
<evidence type="ECO:0000256" key="1">
    <source>
        <dbReference type="SAM" id="MobiDB-lite"/>
    </source>
</evidence>
<protein>
    <submittedName>
        <fullName evidence="4">Uncharacterized protein</fullName>
    </submittedName>
</protein>
<dbReference type="Pfam" id="PF24181">
    <property type="entry name" value="TPR_TTI1_C"/>
    <property type="match status" value="1"/>
</dbReference>
<gene>
    <name evidence="4" type="ORF">GN244_ATG03691</name>
</gene>
<comment type="caution">
    <text evidence="4">The sequence shown here is derived from an EMBL/GenBank/DDBJ whole genome shotgun (WGS) entry which is preliminary data.</text>
</comment>
<organism evidence="4 5">
    <name type="scientific">Phytophthora infestans</name>
    <name type="common">Potato late blight agent</name>
    <name type="synonym">Botrytis infestans</name>
    <dbReference type="NCBI Taxonomy" id="4787"/>
    <lineage>
        <taxon>Eukaryota</taxon>
        <taxon>Sar</taxon>
        <taxon>Stramenopiles</taxon>
        <taxon>Oomycota</taxon>
        <taxon>Peronosporomycetes</taxon>
        <taxon>Peronosporales</taxon>
        <taxon>Peronosporaceae</taxon>
        <taxon>Phytophthora</taxon>
    </lineage>
</organism>
<dbReference type="InterPro" id="IPR016024">
    <property type="entry name" value="ARM-type_fold"/>
</dbReference>
<dbReference type="Pfam" id="PF24176">
    <property type="entry name" value="TPR_TTI1_2nd"/>
    <property type="match status" value="1"/>
</dbReference>
<dbReference type="GO" id="GO:0005737">
    <property type="term" value="C:cytoplasm"/>
    <property type="evidence" value="ECO:0007669"/>
    <property type="project" value="TreeGrafter"/>
</dbReference>
<dbReference type="PANTHER" id="PTHR18460">
    <property type="entry name" value="TEL2 INTERACTING PROTEIN 1 TTI1 FAMILY MEMBER"/>
    <property type="match status" value="1"/>
</dbReference>
<dbReference type="InterPro" id="IPR052587">
    <property type="entry name" value="TELO2-interacting_protein_1"/>
</dbReference>
<reference evidence="4" key="1">
    <citation type="submission" date="2020-04" db="EMBL/GenBank/DDBJ databases">
        <title>Hybrid Assembly of Korean Phytophthora infestans isolates.</title>
        <authorList>
            <person name="Prokchorchik M."/>
            <person name="Lee Y."/>
            <person name="Seo J."/>
            <person name="Cho J.-H."/>
            <person name="Park Y.-E."/>
            <person name="Jang D.-C."/>
            <person name="Im J.-S."/>
            <person name="Choi J.-G."/>
            <person name="Park H.-J."/>
            <person name="Lee G.-B."/>
            <person name="Lee Y.-G."/>
            <person name="Hong S.-Y."/>
            <person name="Cho K."/>
            <person name="Sohn K.H."/>
        </authorList>
    </citation>
    <scope>NUCLEOTIDE SEQUENCE</scope>
    <source>
        <strain evidence="4">KR_1_A1</strain>
    </source>
</reference>
<dbReference type="AlphaFoldDB" id="A0A833WNI6"/>
<keyword evidence="5" id="KW-1185">Reference proteome</keyword>
<dbReference type="PANTHER" id="PTHR18460:SF3">
    <property type="entry name" value="TELO2-INTERACTING PROTEIN 1 HOMOLOG"/>
    <property type="match status" value="1"/>
</dbReference>
<accession>A0A833WNI6</accession>
<evidence type="ECO:0000259" key="3">
    <source>
        <dbReference type="Pfam" id="PF24181"/>
    </source>
</evidence>
<dbReference type="Pfam" id="PF24173">
    <property type="entry name" value="TPR_TTI1_N"/>
    <property type="match status" value="1"/>
</dbReference>
<evidence type="ECO:0000313" key="4">
    <source>
        <dbReference type="EMBL" id="KAF4043820.1"/>
    </source>
</evidence>
<dbReference type="InterPro" id="IPR057567">
    <property type="entry name" value="TPR_TTI1_C"/>
</dbReference>
<dbReference type="InterPro" id="IPR057566">
    <property type="entry name" value="TPR_TTI1_N"/>
</dbReference>
<evidence type="ECO:0000259" key="2">
    <source>
        <dbReference type="Pfam" id="PF24173"/>
    </source>
</evidence>
<feature type="domain" description="TTI1 N-terminal TPR" evidence="2">
    <location>
        <begin position="127"/>
        <end position="390"/>
    </location>
</feature>
<dbReference type="InterPro" id="IPR049362">
    <property type="entry name" value="TTI1_rpt"/>
</dbReference>
<dbReference type="Pfam" id="PF21547">
    <property type="entry name" value="TTI1"/>
    <property type="match status" value="1"/>
</dbReference>
<dbReference type="EMBL" id="WSZM01000079">
    <property type="protein sequence ID" value="KAF4043820.1"/>
    <property type="molecule type" value="Genomic_DNA"/>
</dbReference>
<feature type="domain" description="TTI1 C-terminal TPR" evidence="3">
    <location>
        <begin position="762"/>
        <end position="1079"/>
    </location>
</feature>
<dbReference type="InterPro" id="IPR011989">
    <property type="entry name" value="ARM-like"/>
</dbReference>
<dbReference type="SUPFAM" id="SSF48371">
    <property type="entry name" value="ARM repeat"/>
    <property type="match status" value="1"/>
</dbReference>
<evidence type="ECO:0000313" key="5">
    <source>
        <dbReference type="Proteomes" id="UP000602510"/>
    </source>
</evidence>
<name>A0A833WNI6_PHYIN</name>
<sequence length="1138" mass="126984">MAEVAVYVELCTRLSRFVQLQPSSAHCKELQEVLDELVALYERVDVPEKRAAHTPMVGFAAMDDLVLLSLHKLLSSFVLNASSVALQERAFRAFASVLRRCKPRMRGDNPGQVHRRLSFVQSCVLYLPPPPEADDDNEEVPGSLTLASQPEELRLAILKSLLELLEDEGQERQAIQLQVDQQHFFAYLVASLLHVARRDRCREAALQAIQVLKCVLFFIRDPHTLRQYLPGVAAGLWKSANAPQQASKVVAAALNCLSAALDLCIGDEHLPEDGAVKQEQQKFTLEAIRQTFEKTKEDPTETDEPTDLPSSGSDEWLQTTTINLDLLLSRMFAASATAVAAGTSTGLPRSSWRVRCALARLCGTVMIQCRQAFQISFFRCYDELLVLRGDAIAEVANEADKVLQNIQMSALSSEERLRVLPEMADRFQMLLSTLVLKVATEHEATKVHFVRTLRGYLAFLGSSLTPYLDASMESIYTSLCRVVSFAALDIELVVHQKFPQKPEADNGNGNSVVVSQFQKRLRYFNEEASVQEVLAMLRDIGAVSTPAGFIDCAFMLLSEVSTGSGRAEVVLVLNEFLRAYCSSEGSSNESMDVHLIGRILEDLLALEAWEEHNSRSIHSFSRALVSQRALLVECVGVCAEILGAEFRIFLLYVLYPLVEQLGSHSVEVERAALAALEKVYFFTGYESLEALFQANMDYFVDSLCARLEQLDAYPMTAYVVEALLRHTRLASLPQVHEVASSLLRSVDLYQDSPYLDGLLRALKNLLDSIARDVREAEVKKMPTLGDDEAEKRSLLSNFIHEMKVLANDGIDALDIDDDEENESAPETPEMPSVKGAMPLEYDEIQANTQEDDQDNDEDTSGYRALVIDIMDRCGYFLVESDPIACCLVLSLIREGVRFLSQHQRQLLPLVARMWPELLPRLRVENRAIVTSTVGVITTLAETAGDFVGERFVESVWPVLRSLMQAINFEADAKSSRLTRSMLLISKPHDDAVSEVEAQTTTDTELSAVSGTRKTQEIRQLLTILSCLTTVCRQSETVTRLVPEITRVCSKYLSRAAPREIVEQTSELFAALVQLNGDEVFCTVAALADWMPPAPPSARFSRYEPDAVQRFYRGQLANLSAEIKYCRDNANILMQRLFT</sequence>